<evidence type="ECO:0000313" key="7">
    <source>
        <dbReference type="RefSeq" id="XP_028127911.1"/>
    </source>
</evidence>
<keyword evidence="2" id="KW-0677">Repeat</keyword>
<dbReference type="EnsemblMetazoa" id="XM_028272110.2">
    <property type="protein sequence ID" value="XP_028127911.1"/>
    <property type="gene ID" value="LOC114324304"/>
</dbReference>
<evidence type="ECO:0000256" key="2">
    <source>
        <dbReference type="ARBA" id="ARBA00022737"/>
    </source>
</evidence>
<sequence length="617" mass="68803">MLILVFSVIMFGVQANSLCSDYCDCTSLNVSESANANLSADIKQFLSDFPDINLTFVRPYTIVIKTSDSSLNSSGNYSFSWVKTLVLTENNLTSVPGIVCDFVTVQNLDLSNNELENFNSDCSRTLKLLNLSSNFISTLNDTSFSNSKDLYTLDISNNFLSAVPSLNLPNLQYLNLSSNRIIALTAEVFVSLKLLQYLDVSRNGLGRIATSELTNLMTLIMAGNVDLANTRDIFFLGRKIQTLDASQTGLQQVPAILIHSIRHLTLQMNFIRTINGGDLDSYPLLNSLDVSSNVIKFIEEDALGRLDFLSVLYLSDNQLVEIPRRLPEKLKLLNLGINKIGKIRKKDFRGLGTLETLFLNDNNITVINEGAFTDLLSLKSLDLSRNPIINLPPGIFTGPLSLRTLRLSFIKTPMGLEEDFPLSVPEQVVQLNLSSSPGLVHQFLADTATLMASKRLQELDVTSANLEFVRQDLQFFLPQLKVLYIRGNKLNDSLVNWVKSWICQQDFGAPRLEHNFEFVIQNTSEGSVENKRLSGTGLMSQNANGDAKNSLEAPTGEISMYKSEKRSHFFHTILLITSTAVIVFVISVFSILRLFKIRRSYVEDIEATALPTISDIW</sequence>
<dbReference type="InterPro" id="IPR003591">
    <property type="entry name" value="Leu-rich_rpt_typical-subtyp"/>
</dbReference>
<evidence type="ECO:0000256" key="4">
    <source>
        <dbReference type="SAM" id="SignalP"/>
    </source>
</evidence>
<dbReference type="KEGG" id="dvv:114324304"/>
<accession>A0A6P7EY35</accession>
<reference evidence="7" key="1">
    <citation type="submission" date="2025-04" db="UniProtKB">
        <authorList>
            <consortium name="RefSeq"/>
        </authorList>
    </citation>
    <scope>IDENTIFICATION</scope>
    <source>
        <tissue evidence="7">Whole insect</tissue>
    </source>
</reference>
<evidence type="ECO:0000313" key="6">
    <source>
        <dbReference type="Proteomes" id="UP001652700"/>
    </source>
</evidence>
<dbReference type="Proteomes" id="UP001652700">
    <property type="component" value="Unplaced"/>
</dbReference>
<dbReference type="SMART" id="SM00364">
    <property type="entry name" value="LRR_BAC"/>
    <property type="match status" value="5"/>
</dbReference>
<gene>
    <name evidence="7" type="primary">LOC114324304</name>
</gene>
<dbReference type="InterPro" id="IPR032675">
    <property type="entry name" value="LRR_dom_sf"/>
</dbReference>
<protein>
    <submittedName>
        <fullName evidence="7">Nephrocan-like</fullName>
    </submittedName>
</protein>
<keyword evidence="1" id="KW-0433">Leucine-rich repeat</keyword>
<dbReference type="InterPro" id="IPR001611">
    <property type="entry name" value="Leu-rich_rpt"/>
</dbReference>
<name>A0A6P7EY35_DIAVI</name>
<evidence type="ECO:0000313" key="5">
    <source>
        <dbReference type="EnsemblMetazoa" id="XP_028127911.1"/>
    </source>
</evidence>
<dbReference type="AlphaFoldDB" id="A0A6P7EY35"/>
<dbReference type="InParanoid" id="A0A6P7EY35"/>
<dbReference type="PROSITE" id="PS51450">
    <property type="entry name" value="LRR"/>
    <property type="match status" value="3"/>
</dbReference>
<dbReference type="PANTHER" id="PTHR45712:SF22">
    <property type="entry name" value="INSULIN-LIKE GROWTH FACTOR-BINDING PROTEIN COMPLEX ACID LABILE SUBUNIT"/>
    <property type="match status" value="1"/>
</dbReference>
<feature type="chain" id="PRO_5027717781" evidence="4">
    <location>
        <begin position="16"/>
        <end position="617"/>
    </location>
</feature>
<dbReference type="PANTHER" id="PTHR45712">
    <property type="entry name" value="AGAP008170-PA"/>
    <property type="match status" value="1"/>
</dbReference>
<dbReference type="RefSeq" id="XP_028127911.1">
    <property type="nucleotide sequence ID" value="XM_028272110.1"/>
</dbReference>
<keyword evidence="3" id="KW-0812">Transmembrane</keyword>
<reference evidence="5" key="2">
    <citation type="submission" date="2025-05" db="UniProtKB">
        <authorList>
            <consortium name="EnsemblMetazoa"/>
        </authorList>
    </citation>
    <scope>IDENTIFICATION</scope>
</reference>
<evidence type="ECO:0000256" key="3">
    <source>
        <dbReference type="SAM" id="Phobius"/>
    </source>
</evidence>
<evidence type="ECO:0000256" key="1">
    <source>
        <dbReference type="ARBA" id="ARBA00022614"/>
    </source>
</evidence>
<dbReference type="Pfam" id="PF13855">
    <property type="entry name" value="LRR_8"/>
    <property type="match status" value="3"/>
</dbReference>
<dbReference type="GeneID" id="114324304"/>
<keyword evidence="4" id="KW-0732">Signal</keyword>
<dbReference type="OrthoDB" id="28057at2759"/>
<keyword evidence="3" id="KW-1133">Transmembrane helix</keyword>
<dbReference type="InterPro" id="IPR050333">
    <property type="entry name" value="SLRP"/>
</dbReference>
<keyword evidence="6" id="KW-1185">Reference proteome</keyword>
<dbReference type="PRINTS" id="PR00019">
    <property type="entry name" value="LEURICHRPT"/>
</dbReference>
<dbReference type="Gene3D" id="3.80.10.10">
    <property type="entry name" value="Ribonuclease Inhibitor"/>
    <property type="match status" value="3"/>
</dbReference>
<dbReference type="SMART" id="SM00369">
    <property type="entry name" value="LRR_TYP"/>
    <property type="match status" value="8"/>
</dbReference>
<dbReference type="SUPFAM" id="SSF52058">
    <property type="entry name" value="L domain-like"/>
    <property type="match status" value="2"/>
</dbReference>
<proteinExistence type="predicted"/>
<keyword evidence="3" id="KW-0472">Membrane</keyword>
<feature type="signal peptide" evidence="4">
    <location>
        <begin position="1"/>
        <end position="15"/>
    </location>
</feature>
<feature type="transmembrane region" description="Helical" evidence="3">
    <location>
        <begin position="569"/>
        <end position="592"/>
    </location>
</feature>
<organism evidence="7">
    <name type="scientific">Diabrotica virgifera virgifera</name>
    <name type="common">western corn rootworm</name>
    <dbReference type="NCBI Taxonomy" id="50390"/>
    <lineage>
        <taxon>Eukaryota</taxon>
        <taxon>Metazoa</taxon>
        <taxon>Ecdysozoa</taxon>
        <taxon>Arthropoda</taxon>
        <taxon>Hexapoda</taxon>
        <taxon>Insecta</taxon>
        <taxon>Pterygota</taxon>
        <taxon>Neoptera</taxon>
        <taxon>Endopterygota</taxon>
        <taxon>Coleoptera</taxon>
        <taxon>Polyphaga</taxon>
        <taxon>Cucujiformia</taxon>
        <taxon>Chrysomeloidea</taxon>
        <taxon>Chrysomelidae</taxon>
        <taxon>Galerucinae</taxon>
        <taxon>Diabroticina</taxon>
        <taxon>Diabroticites</taxon>
        <taxon>Diabrotica</taxon>
    </lineage>
</organism>